<dbReference type="InterPro" id="IPR005182">
    <property type="entry name" value="YdbS-like_PH"/>
</dbReference>
<keyword evidence="1" id="KW-0812">Transmembrane</keyword>
<evidence type="ECO:0000313" key="3">
    <source>
        <dbReference type="EMBL" id="KYC40387.1"/>
    </source>
</evidence>
<accession>A0A139X6R4</accession>
<dbReference type="STRING" id="128403.WA1_26605"/>
<dbReference type="Proteomes" id="UP000076925">
    <property type="component" value="Unassembled WGS sequence"/>
</dbReference>
<feature type="transmembrane region" description="Helical" evidence="1">
    <location>
        <begin position="33"/>
        <end position="54"/>
    </location>
</feature>
<dbReference type="OrthoDB" id="9152674at2"/>
<dbReference type="Pfam" id="PF03703">
    <property type="entry name" value="bPH_2"/>
    <property type="match status" value="1"/>
</dbReference>
<dbReference type="RefSeq" id="WP_017746848.1">
    <property type="nucleotide sequence ID" value="NZ_KQ976354.1"/>
</dbReference>
<dbReference type="EMBL" id="ANNX02000029">
    <property type="protein sequence ID" value="KYC40387.1"/>
    <property type="molecule type" value="Genomic_DNA"/>
</dbReference>
<evidence type="ECO:0000256" key="1">
    <source>
        <dbReference type="SAM" id="Phobius"/>
    </source>
</evidence>
<comment type="caution">
    <text evidence="3">The sequence shown here is derived from an EMBL/GenBank/DDBJ whole genome shotgun (WGS) entry which is preliminary data.</text>
</comment>
<evidence type="ECO:0000313" key="4">
    <source>
        <dbReference type="Proteomes" id="UP000076925"/>
    </source>
</evidence>
<sequence length="165" mass="19606">MNKKTDNRSIIKTAEYGIIEFRSSLFKILATNFPLNLLLILGIWTFLPILYFLWKYLQVKTSKYILTNQRLILKTGIFWKQINFLELYRVSDIQVQRGLLYQIVDIFRSCLHQKPLLLGDIWIFSTDYSHSRIFLDTIPNSLGVAEKVRQATNDEKDFKRVLRRD</sequence>
<reference evidence="3 4" key="1">
    <citation type="journal article" date="2013" name="Genome Biol. Evol.">
        <title>Genomes of Stigonematalean cyanobacteria (subsection V) and the evolution of oxygenic photosynthesis from prokaryotes to plastids.</title>
        <authorList>
            <person name="Dagan T."/>
            <person name="Roettger M."/>
            <person name="Stucken K."/>
            <person name="Landan G."/>
            <person name="Koch R."/>
            <person name="Major P."/>
            <person name="Gould S.B."/>
            <person name="Goremykin V.V."/>
            <person name="Rippka R."/>
            <person name="Tandeau de Marsac N."/>
            <person name="Gugger M."/>
            <person name="Lockhart P.J."/>
            <person name="Allen J.F."/>
            <person name="Brune I."/>
            <person name="Maus I."/>
            <person name="Puhler A."/>
            <person name="Martin W.F."/>
        </authorList>
    </citation>
    <scope>NUCLEOTIDE SEQUENCE [LARGE SCALE GENOMIC DNA]</scope>
    <source>
        <strain evidence="3 4">PCC 7110</strain>
    </source>
</reference>
<dbReference type="AlphaFoldDB" id="A0A139X6R4"/>
<protein>
    <recommendedName>
        <fullName evidence="2">YdbS-like PH domain-containing protein</fullName>
    </recommendedName>
</protein>
<keyword evidence="4" id="KW-1185">Reference proteome</keyword>
<evidence type="ECO:0000259" key="2">
    <source>
        <dbReference type="Pfam" id="PF03703"/>
    </source>
</evidence>
<keyword evidence="1" id="KW-1133">Transmembrane helix</keyword>
<feature type="domain" description="YdbS-like PH" evidence="2">
    <location>
        <begin position="60"/>
        <end position="105"/>
    </location>
</feature>
<name>A0A139X6R4_9CYAN</name>
<proteinExistence type="predicted"/>
<gene>
    <name evidence="3" type="ORF">WA1_26605</name>
</gene>
<keyword evidence="1" id="KW-0472">Membrane</keyword>
<organism evidence="3 4">
    <name type="scientific">Scytonema hofmannii PCC 7110</name>
    <dbReference type="NCBI Taxonomy" id="128403"/>
    <lineage>
        <taxon>Bacteria</taxon>
        <taxon>Bacillati</taxon>
        <taxon>Cyanobacteriota</taxon>
        <taxon>Cyanophyceae</taxon>
        <taxon>Nostocales</taxon>
        <taxon>Scytonemataceae</taxon>
        <taxon>Scytonema</taxon>
    </lineage>
</organism>